<name>A0AAJ6LZX2_9PSED</name>
<dbReference type="SMART" id="SM00640">
    <property type="entry name" value="Glyco_32"/>
    <property type="match status" value="1"/>
</dbReference>
<dbReference type="InterPro" id="IPR013189">
    <property type="entry name" value="Glyco_hydro_32_C"/>
</dbReference>
<evidence type="ECO:0000256" key="3">
    <source>
        <dbReference type="ARBA" id="ARBA00023295"/>
    </source>
</evidence>
<dbReference type="PANTHER" id="PTHR42800">
    <property type="entry name" value="EXOINULINASE INUD (AFU_ORTHOLOGUE AFUA_5G00480)"/>
    <property type="match status" value="1"/>
</dbReference>
<dbReference type="InterPro" id="IPR013148">
    <property type="entry name" value="Glyco_hydro_32_N"/>
</dbReference>
<dbReference type="AlphaFoldDB" id="A0AAJ6LZX2"/>
<feature type="chain" id="PRO_5042513995" evidence="5">
    <location>
        <begin position="26"/>
        <end position="517"/>
    </location>
</feature>
<evidence type="ECO:0000313" key="9">
    <source>
        <dbReference type="Proteomes" id="UP001258207"/>
    </source>
</evidence>
<sequence>MTRRYFAIGSALLATGAAFYRFAQADEKRPTSGGNYTPQVHYAPPTGFMNDPNGLVFFDGEYHLYYQHNPSAATMGNVHWGHAVSPDLLNWQTLPTALFNTPAGQAFSGSAVVDQHNLSGLFQAQPDAGEQAGGIVAIYTRASATLQTQEIAVSSDRGRSFVEYAHNPVLDIGSSQFRDPKVFWHAPEQCWIMVVVEARSHRVLFYGSVDLKSWDKRGEFADSGLLGIDYECPDLIRVPVENGGERWVLILSINPGGPLGGSAVQYFIGDFDGRQFTAEDRVTRLMDFGKDFYAFQSFSNHSGAPVGLAWLSNWQYANEVPASPSRGMMTLPRTLGLRRVGKDWRLVQQFVDLAPLAGEVLIDDTRPWGSATLASAALPVGEAIEVRLEIELQPGAVVTVRLSNQAGETLEAGFDAGPFGGLFIDRHGASGFEQRYFVDRFSYAFQPDTRTMDMHLVIDRSCLELLGAAGSAAGTALYYTKSPLERISVVAQGGNARLSKVFVTTLNPITSAQAQHR</sequence>
<keyword evidence="2 4" id="KW-0378">Hydrolase</keyword>
<dbReference type="Gene3D" id="2.60.120.560">
    <property type="entry name" value="Exo-inulinase, domain 1"/>
    <property type="match status" value="1"/>
</dbReference>
<reference evidence="8" key="1">
    <citation type="submission" date="2023-09" db="EMBL/GenBank/DDBJ databases">
        <title>First report of Pseudomonas coleopterorum DJ13 causing leaf spot on Rhododendron pulchrum Sweet in China.</title>
        <authorList>
            <person name="Zhang Y."/>
        </authorList>
    </citation>
    <scope>NUCLEOTIDE SEQUENCE</scope>
    <source>
        <strain evidence="8">DJ13</strain>
    </source>
</reference>
<dbReference type="GO" id="GO:0005737">
    <property type="term" value="C:cytoplasm"/>
    <property type="evidence" value="ECO:0007669"/>
    <property type="project" value="TreeGrafter"/>
</dbReference>
<dbReference type="InterPro" id="IPR001362">
    <property type="entry name" value="Glyco_hydro_32"/>
</dbReference>
<protein>
    <submittedName>
        <fullName evidence="8">Glycoside hydrolase family 32 protein</fullName>
    </submittedName>
</protein>
<evidence type="ECO:0000256" key="1">
    <source>
        <dbReference type="ARBA" id="ARBA00009902"/>
    </source>
</evidence>
<feature type="signal peptide" evidence="5">
    <location>
        <begin position="1"/>
        <end position="25"/>
    </location>
</feature>
<evidence type="ECO:0000259" key="6">
    <source>
        <dbReference type="Pfam" id="PF00251"/>
    </source>
</evidence>
<dbReference type="EMBL" id="CP134081">
    <property type="protein sequence ID" value="WNC10057.1"/>
    <property type="molecule type" value="Genomic_DNA"/>
</dbReference>
<dbReference type="InterPro" id="IPR013320">
    <property type="entry name" value="ConA-like_dom_sf"/>
</dbReference>
<accession>A0AAJ6LZX2</accession>
<evidence type="ECO:0000313" key="8">
    <source>
        <dbReference type="EMBL" id="WNC10057.1"/>
    </source>
</evidence>
<dbReference type="SUPFAM" id="SSF75005">
    <property type="entry name" value="Arabinanase/levansucrase/invertase"/>
    <property type="match status" value="1"/>
</dbReference>
<keyword evidence="5" id="KW-0732">Signal</keyword>
<gene>
    <name evidence="8" type="ORF">RI108_01105</name>
</gene>
<organism evidence="8 9">
    <name type="scientific">Pseudomonas coleopterorum</name>
    <dbReference type="NCBI Taxonomy" id="1605838"/>
    <lineage>
        <taxon>Bacteria</taxon>
        <taxon>Pseudomonadati</taxon>
        <taxon>Pseudomonadota</taxon>
        <taxon>Gammaproteobacteria</taxon>
        <taxon>Pseudomonadales</taxon>
        <taxon>Pseudomonadaceae</taxon>
        <taxon>Pseudomonas</taxon>
    </lineage>
</organism>
<feature type="domain" description="Glycosyl hydrolase family 32 C-terminal" evidence="7">
    <location>
        <begin position="379"/>
        <end position="501"/>
    </location>
</feature>
<dbReference type="InterPro" id="IPR023296">
    <property type="entry name" value="Glyco_hydro_beta-prop_sf"/>
</dbReference>
<proteinExistence type="inferred from homology"/>
<evidence type="ECO:0000256" key="2">
    <source>
        <dbReference type="ARBA" id="ARBA00022801"/>
    </source>
</evidence>
<dbReference type="Pfam" id="PF00251">
    <property type="entry name" value="Glyco_hydro_32N"/>
    <property type="match status" value="1"/>
</dbReference>
<dbReference type="Proteomes" id="UP001258207">
    <property type="component" value="Chromosome"/>
</dbReference>
<dbReference type="PROSITE" id="PS00609">
    <property type="entry name" value="GLYCOSYL_HYDROL_F32"/>
    <property type="match status" value="1"/>
</dbReference>
<dbReference type="PANTHER" id="PTHR42800:SF2">
    <property type="entry name" value="INVERTASE-RELATED"/>
    <property type="match status" value="1"/>
</dbReference>
<dbReference type="CDD" id="cd18622">
    <property type="entry name" value="GH32_Inu-like"/>
    <property type="match status" value="1"/>
</dbReference>
<evidence type="ECO:0000256" key="5">
    <source>
        <dbReference type="SAM" id="SignalP"/>
    </source>
</evidence>
<dbReference type="GO" id="GO:0004575">
    <property type="term" value="F:sucrose alpha-glucosidase activity"/>
    <property type="evidence" value="ECO:0007669"/>
    <property type="project" value="TreeGrafter"/>
</dbReference>
<dbReference type="SUPFAM" id="SSF49899">
    <property type="entry name" value="Concanavalin A-like lectins/glucanases"/>
    <property type="match status" value="1"/>
</dbReference>
<evidence type="ECO:0000256" key="4">
    <source>
        <dbReference type="RuleBase" id="RU362110"/>
    </source>
</evidence>
<feature type="domain" description="Glycosyl hydrolase family 32 N-terminal" evidence="6">
    <location>
        <begin position="41"/>
        <end position="348"/>
    </location>
</feature>
<dbReference type="InterPro" id="IPR018053">
    <property type="entry name" value="Glyco_hydro_32_AS"/>
</dbReference>
<dbReference type="GO" id="GO:0005987">
    <property type="term" value="P:sucrose catabolic process"/>
    <property type="evidence" value="ECO:0007669"/>
    <property type="project" value="TreeGrafter"/>
</dbReference>
<keyword evidence="3 4" id="KW-0326">Glycosidase</keyword>
<dbReference type="Pfam" id="PF08244">
    <property type="entry name" value="Glyco_hydro_32C"/>
    <property type="match status" value="1"/>
</dbReference>
<dbReference type="Gene3D" id="2.115.10.20">
    <property type="entry name" value="Glycosyl hydrolase domain, family 43"/>
    <property type="match status" value="1"/>
</dbReference>
<dbReference type="RefSeq" id="WP_310792128.1">
    <property type="nucleotide sequence ID" value="NZ_CP134081.1"/>
</dbReference>
<evidence type="ECO:0000259" key="7">
    <source>
        <dbReference type="Pfam" id="PF08244"/>
    </source>
</evidence>
<comment type="similarity">
    <text evidence="1 4">Belongs to the glycosyl hydrolase 32 family.</text>
</comment>